<dbReference type="EMBL" id="KC246870">
    <property type="protein sequence ID" value="AHF26186.1"/>
    <property type="molecule type" value="Genomic_DNA"/>
</dbReference>
<sequence>MEKVTFFRQGELFFPKSLDTRKTK</sequence>
<proteinExistence type="predicted"/>
<evidence type="ECO:0000313" key="1">
    <source>
        <dbReference type="EMBL" id="AHF26186.1"/>
    </source>
</evidence>
<dbReference type="AlphaFoldDB" id="W0FMK9"/>
<name>W0FMK9_9BACT</name>
<accession>W0FMK9</accession>
<reference evidence="1" key="1">
    <citation type="journal article" date="2013" name="PLoS ONE">
        <title>Metagenomic insights into the carbohydrate-active enzymes carried by the microorganisms adhering to solid digesta in the rumen of cows.</title>
        <authorList>
            <person name="Wang L."/>
            <person name="Hatem A."/>
            <person name="Catalyurek U.V."/>
            <person name="Morrison M."/>
            <person name="Yu Z."/>
        </authorList>
    </citation>
    <scope>NUCLEOTIDE SEQUENCE</scope>
</reference>
<protein>
    <submittedName>
        <fullName evidence="1">Uncharacterized protein</fullName>
    </submittedName>
</protein>
<organism evidence="1">
    <name type="scientific">uncultured bacterium Contigcl_1787</name>
    <dbReference type="NCBI Taxonomy" id="1393662"/>
    <lineage>
        <taxon>Bacteria</taxon>
        <taxon>environmental samples</taxon>
    </lineage>
</organism>